<reference evidence="1 2" key="1">
    <citation type="submission" date="2019-06" db="EMBL/GenBank/DDBJ databases">
        <title>Cerasibacillus sp. nov., isolated from maize field.</title>
        <authorList>
            <person name="Lin S.-Y."/>
            <person name="Tsai C.-F."/>
            <person name="Young C.-C."/>
        </authorList>
    </citation>
    <scope>NUCLEOTIDE SEQUENCE [LARGE SCALE GENOMIC DNA]</scope>
    <source>
        <strain evidence="1 2">CC-CFT480</strain>
    </source>
</reference>
<dbReference type="InterPro" id="IPR021377">
    <property type="entry name" value="DUF3006"/>
</dbReference>
<evidence type="ECO:0000313" key="1">
    <source>
        <dbReference type="EMBL" id="TXL57806.1"/>
    </source>
</evidence>
<dbReference type="OrthoDB" id="164847at2"/>
<comment type="caution">
    <text evidence="1">The sequence shown here is derived from an EMBL/GenBank/DDBJ whole genome shotgun (WGS) entry which is preliminary data.</text>
</comment>
<proteinExistence type="predicted"/>
<dbReference type="AlphaFoldDB" id="A0A5C8NI10"/>
<dbReference type="EMBL" id="VDUW01000017">
    <property type="protein sequence ID" value="TXL57806.1"/>
    <property type="molecule type" value="Genomic_DNA"/>
</dbReference>
<sequence>MIKMPPERTSIMMVFIMMYFLLLNQQTSYQGEEISRCTNFSDEDISNINIFTLKKGVVDRLEGEVAVILIEKDNLEIILPKECTPYKGTVHSVLRIFRFNNSTLLISIDKESTDKRKIRMQQMVRKIRD</sequence>
<dbReference type="Proteomes" id="UP000321574">
    <property type="component" value="Unassembled WGS sequence"/>
</dbReference>
<keyword evidence="2" id="KW-1185">Reference proteome</keyword>
<accession>A0A5C8NI10</accession>
<name>A0A5C8NI10_9BACI</name>
<dbReference type="Pfam" id="PF11213">
    <property type="entry name" value="DUF3006"/>
    <property type="match status" value="1"/>
</dbReference>
<evidence type="ECO:0000313" key="2">
    <source>
        <dbReference type="Proteomes" id="UP000321574"/>
    </source>
</evidence>
<gene>
    <name evidence="1" type="ORF">FHP05_14890</name>
</gene>
<organism evidence="1 2">
    <name type="scientific">Cerasibacillus terrae</name>
    <dbReference type="NCBI Taxonomy" id="2498845"/>
    <lineage>
        <taxon>Bacteria</taxon>
        <taxon>Bacillati</taxon>
        <taxon>Bacillota</taxon>
        <taxon>Bacilli</taxon>
        <taxon>Bacillales</taxon>
        <taxon>Bacillaceae</taxon>
        <taxon>Cerasibacillus</taxon>
    </lineage>
</organism>
<protein>
    <submittedName>
        <fullName evidence="1">DUF3006 domain-containing protein</fullName>
    </submittedName>
</protein>